<feature type="domain" description="NodB homology" evidence="1">
    <location>
        <begin position="179"/>
        <end position="367"/>
    </location>
</feature>
<sequence>MKKLGFLIMLVFLVSLHFPQKNIQAAGSSQFKDKMLVGINDNLLTNLETAWLVDGNKVYVSLQLFEKLDFQMKWVNQYEASLYRKDLPEKRLSILLTKKWITDTHGFQKSIAILQRNQTKYVPAEAISSYFGFRVQYLKDGPVIRISHTKARLTDAQFVQKYKKQMVTIYNPPASKKRIPIYLTFDDGPGPYMDSILNTLKTKKAKATFFMIEPHMKKYSSQVKRSVKEGHYPALHSVSHDKHKLYGGNTSAIGLEMETARKTLLRITGVSSRLTRVPYGSKPYMTAPYRNSLAVRGFKMWDWNVDTEDWKYQKTDPNRILQNCLAGIKKMKSKKTRAVVLMHVNKGTASVLPKLIDSLHKQGYECVAYHPASHFILNFWGDKRL</sequence>
<evidence type="ECO:0000313" key="3">
    <source>
        <dbReference type="Proteomes" id="UP000823486"/>
    </source>
</evidence>
<keyword evidence="3" id="KW-1185">Reference proteome</keyword>
<dbReference type="EMBL" id="JAFBFI010000020">
    <property type="protein sequence ID" value="MBM7694229.1"/>
    <property type="molecule type" value="Genomic_DNA"/>
</dbReference>
<accession>A0ABS2QN97</accession>
<dbReference type="InterPro" id="IPR011330">
    <property type="entry name" value="Glyco_hydro/deAcase_b/a-brl"/>
</dbReference>
<dbReference type="Gene3D" id="3.20.20.370">
    <property type="entry name" value="Glycoside hydrolase/deacetylase"/>
    <property type="match status" value="1"/>
</dbReference>
<dbReference type="Proteomes" id="UP000823486">
    <property type="component" value="Unassembled WGS sequence"/>
</dbReference>
<dbReference type="PANTHER" id="PTHR10587:SF125">
    <property type="entry name" value="POLYSACCHARIDE DEACETYLASE YHEN-RELATED"/>
    <property type="match status" value="1"/>
</dbReference>
<dbReference type="RefSeq" id="WP_204546167.1">
    <property type="nucleotide sequence ID" value="NZ_JAFBFI010000020.1"/>
</dbReference>
<dbReference type="InterPro" id="IPR050248">
    <property type="entry name" value="Polysacc_deacetylase_ArnD"/>
</dbReference>
<proteinExistence type="predicted"/>
<dbReference type="SUPFAM" id="SSF88713">
    <property type="entry name" value="Glycoside hydrolase/deacetylase"/>
    <property type="match status" value="1"/>
</dbReference>
<gene>
    <name evidence="2" type="ORF">JOC77_003673</name>
</gene>
<dbReference type="InterPro" id="IPR002509">
    <property type="entry name" value="NODB_dom"/>
</dbReference>
<evidence type="ECO:0000313" key="2">
    <source>
        <dbReference type="EMBL" id="MBM7694229.1"/>
    </source>
</evidence>
<dbReference type="PANTHER" id="PTHR10587">
    <property type="entry name" value="GLYCOSYL TRANSFERASE-RELATED"/>
    <property type="match status" value="1"/>
</dbReference>
<protein>
    <submittedName>
        <fullName evidence="2">Peptidoglycan/xylan/chitin deacetylase (PgdA/CDA1 family)</fullName>
    </submittedName>
</protein>
<name>A0ABS2QN97_9BACI</name>
<dbReference type="CDD" id="cd10944">
    <property type="entry name" value="CE4_SmPgdA_like"/>
    <property type="match status" value="1"/>
</dbReference>
<dbReference type="PROSITE" id="PS51677">
    <property type="entry name" value="NODB"/>
    <property type="match status" value="1"/>
</dbReference>
<reference evidence="2 3" key="1">
    <citation type="submission" date="2021-01" db="EMBL/GenBank/DDBJ databases">
        <title>Genomic Encyclopedia of Type Strains, Phase IV (KMG-IV): sequencing the most valuable type-strain genomes for metagenomic binning, comparative biology and taxonomic classification.</title>
        <authorList>
            <person name="Goeker M."/>
        </authorList>
    </citation>
    <scope>NUCLEOTIDE SEQUENCE [LARGE SCALE GENOMIC DNA]</scope>
    <source>
        <strain evidence="2 3">DSM 105482</strain>
    </source>
</reference>
<dbReference type="Pfam" id="PF01522">
    <property type="entry name" value="Polysacc_deac_1"/>
    <property type="match status" value="1"/>
</dbReference>
<comment type="caution">
    <text evidence="2">The sequence shown here is derived from an EMBL/GenBank/DDBJ whole genome shotgun (WGS) entry which is preliminary data.</text>
</comment>
<organism evidence="2 3">
    <name type="scientific">Peribacillus deserti</name>
    <dbReference type="NCBI Taxonomy" id="673318"/>
    <lineage>
        <taxon>Bacteria</taxon>
        <taxon>Bacillati</taxon>
        <taxon>Bacillota</taxon>
        <taxon>Bacilli</taxon>
        <taxon>Bacillales</taxon>
        <taxon>Bacillaceae</taxon>
        <taxon>Peribacillus</taxon>
    </lineage>
</organism>
<evidence type="ECO:0000259" key="1">
    <source>
        <dbReference type="PROSITE" id="PS51677"/>
    </source>
</evidence>